<gene>
    <name evidence="8" type="ORF">EVA95_02540</name>
</gene>
<evidence type="ECO:0000256" key="3">
    <source>
        <dbReference type="ARBA" id="ARBA00022759"/>
    </source>
</evidence>
<dbReference type="Proteomes" id="UP000319384">
    <property type="component" value="Unassembled WGS sequence"/>
</dbReference>
<dbReference type="InterPro" id="IPR013527">
    <property type="entry name" value="YicC-like_N"/>
</dbReference>
<evidence type="ECO:0000259" key="6">
    <source>
        <dbReference type="Pfam" id="PF03755"/>
    </source>
</evidence>
<comment type="caution">
    <text evidence="8">The sequence shown here is derived from an EMBL/GenBank/DDBJ whole genome shotgun (WGS) entry which is preliminary data.</text>
</comment>
<proteinExistence type="inferred from homology"/>
<evidence type="ECO:0000259" key="7">
    <source>
        <dbReference type="Pfam" id="PF08340"/>
    </source>
</evidence>
<comment type="similarity">
    <text evidence="5">Belongs to the YicC/YloC family.</text>
</comment>
<keyword evidence="2" id="KW-0540">Nuclease</keyword>
<evidence type="ECO:0000313" key="9">
    <source>
        <dbReference type="Proteomes" id="UP000319384"/>
    </source>
</evidence>
<dbReference type="Pfam" id="PF03755">
    <property type="entry name" value="YicC-like_N"/>
    <property type="match status" value="1"/>
</dbReference>
<sequence>MIKSMTGFGLSNLIEKDSKIYIEIKGVNHRFLEISIKSNETNNDLDQYMRNAISKQINRGKIDVRLNIKSSSKTEYFINGELIKKLEKSAKKIMNLTELKFKDIKDIPGIVNIEVGQQTNINQVKKEFNKALKLFIDSRKKEGSKIRIVLNKKIEGIESLTAKILKANKSNLKFRIRLFKQKIKKLVEDFDDSKLSQEVVLLALKFDVAEELDRIFFHLKSLKEEVNKINCKGKKIDFLLQELFREANTLSVKLDAPKTKNLALDMKLLVEEMREQIQNVE</sequence>
<dbReference type="GO" id="GO:0004521">
    <property type="term" value="F:RNA endonuclease activity"/>
    <property type="evidence" value="ECO:0007669"/>
    <property type="project" value="InterPro"/>
</dbReference>
<dbReference type="NCBIfam" id="TIGR00255">
    <property type="entry name" value="YicC/YloC family endoribonuclease"/>
    <property type="match status" value="1"/>
</dbReference>
<feature type="domain" description="Endoribonuclease YicC-like C-terminal" evidence="7">
    <location>
        <begin position="178"/>
        <end position="281"/>
    </location>
</feature>
<dbReference type="PANTHER" id="PTHR30636">
    <property type="entry name" value="UPF0701 PROTEIN YICC"/>
    <property type="match status" value="1"/>
</dbReference>
<dbReference type="GO" id="GO:0016787">
    <property type="term" value="F:hydrolase activity"/>
    <property type="evidence" value="ECO:0007669"/>
    <property type="project" value="UniProtKB-KW"/>
</dbReference>
<evidence type="ECO:0000256" key="2">
    <source>
        <dbReference type="ARBA" id="ARBA00022722"/>
    </source>
</evidence>
<organism evidence="8 9">
    <name type="scientific">SAR86 cluster bacterium</name>
    <dbReference type="NCBI Taxonomy" id="2030880"/>
    <lineage>
        <taxon>Bacteria</taxon>
        <taxon>Pseudomonadati</taxon>
        <taxon>Pseudomonadota</taxon>
        <taxon>Gammaproteobacteria</taxon>
        <taxon>SAR86 cluster</taxon>
    </lineage>
</organism>
<dbReference type="InterPro" id="IPR005229">
    <property type="entry name" value="YicC/YloC-like"/>
</dbReference>
<reference evidence="8 9" key="1">
    <citation type="submission" date="2019-02" db="EMBL/GenBank/DDBJ databases">
        <title>Prokaryotic population dynamics and viral predation in marine succession experiment using metagenomics: the confinement effect.</title>
        <authorList>
            <person name="Haro-Moreno J.M."/>
            <person name="Rodriguez-Valera F."/>
            <person name="Lopez-Perez M."/>
        </authorList>
    </citation>
    <scope>NUCLEOTIDE SEQUENCE [LARGE SCALE GENOMIC DNA]</scope>
    <source>
        <strain evidence="8">MED-G162</strain>
    </source>
</reference>
<dbReference type="AlphaFoldDB" id="A0A520MY97"/>
<protein>
    <submittedName>
        <fullName evidence="8">YicC family protein</fullName>
    </submittedName>
</protein>
<dbReference type="InterPro" id="IPR013551">
    <property type="entry name" value="YicC-like_C"/>
</dbReference>
<name>A0A520MY97_9GAMM</name>
<keyword evidence="3" id="KW-0255">Endonuclease</keyword>
<keyword evidence="4" id="KW-0378">Hydrolase</keyword>
<dbReference type="EMBL" id="SHBH01000017">
    <property type="protein sequence ID" value="RZO26198.1"/>
    <property type="molecule type" value="Genomic_DNA"/>
</dbReference>
<evidence type="ECO:0000256" key="5">
    <source>
        <dbReference type="ARBA" id="ARBA00035648"/>
    </source>
</evidence>
<dbReference type="Pfam" id="PF08340">
    <property type="entry name" value="YicC-like_C"/>
    <property type="match status" value="1"/>
</dbReference>
<evidence type="ECO:0000256" key="4">
    <source>
        <dbReference type="ARBA" id="ARBA00022801"/>
    </source>
</evidence>
<accession>A0A520MY97</accession>
<evidence type="ECO:0000313" key="8">
    <source>
        <dbReference type="EMBL" id="RZO26198.1"/>
    </source>
</evidence>
<comment type="cofactor">
    <cofactor evidence="1">
        <name>a divalent metal cation</name>
        <dbReference type="ChEBI" id="CHEBI:60240"/>
    </cofactor>
</comment>
<feature type="domain" description="Endoribonuclease YicC-like N-terminal" evidence="6">
    <location>
        <begin position="2"/>
        <end position="146"/>
    </location>
</feature>
<evidence type="ECO:0000256" key="1">
    <source>
        <dbReference type="ARBA" id="ARBA00001968"/>
    </source>
</evidence>
<dbReference type="PANTHER" id="PTHR30636:SF3">
    <property type="entry name" value="UPF0701 PROTEIN YICC"/>
    <property type="match status" value="1"/>
</dbReference>